<dbReference type="EMBL" id="RBNI01014332">
    <property type="protein sequence ID" value="RUP22050.1"/>
    <property type="molecule type" value="Genomic_DNA"/>
</dbReference>
<sequence length="180" mass="19972">MPPSHSSLEWSQWNDSITCNGSRAHNLLDCQHCRDISTIIVDKAAQLVEAESLIILKQLCERLCLIGDTCQLSATVQSRRVEHTDTDYRCSSGFSTTDGHRVYWTNNTGCSWKSLLGQPGSFMKANSKTQRIPSVMNTANFGTPTTFANHCCFSSVQMAKKSVTTSTVSQIRWRLLSACS</sequence>
<name>A0A433BAM3_9FUNG</name>
<evidence type="ECO:0000313" key="3">
    <source>
        <dbReference type="Proteomes" id="UP000268093"/>
    </source>
</evidence>
<organism evidence="2 3">
    <name type="scientific">Jimgerdemannia flammicorona</name>
    <dbReference type="NCBI Taxonomy" id="994334"/>
    <lineage>
        <taxon>Eukaryota</taxon>
        <taxon>Fungi</taxon>
        <taxon>Fungi incertae sedis</taxon>
        <taxon>Mucoromycota</taxon>
        <taxon>Mucoromycotina</taxon>
        <taxon>Endogonomycetes</taxon>
        <taxon>Endogonales</taxon>
        <taxon>Endogonaceae</taxon>
        <taxon>Jimgerdemannia</taxon>
    </lineage>
</organism>
<dbReference type="InterPro" id="IPR041677">
    <property type="entry name" value="DNA2/NAM7_AAA_11"/>
</dbReference>
<dbReference type="OrthoDB" id="6513042at2759"/>
<reference evidence="2 3" key="1">
    <citation type="journal article" date="2018" name="New Phytol.">
        <title>Phylogenomics of Endogonaceae and evolution of mycorrhizas within Mucoromycota.</title>
        <authorList>
            <person name="Chang Y."/>
            <person name="Desiro A."/>
            <person name="Na H."/>
            <person name="Sandor L."/>
            <person name="Lipzen A."/>
            <person name="Clum A."/>
            <person name="Barry K."/>
            <person name="Grigoriev I.V."/>
            <person name="Martin F.M."/>
            <person name="Stajich J.E."/>
            <person name="Smith M.E."/>
            <person name="Bonito G."/>
            <person name="Spatafora J.W."/>
        </authorList>
    </citation>
    <scope>NUCLEOTIDE SEQUENCE [LARGE SCALE GENOMIC DNA]</scope>
    <source>
        <strain evidence="2 3">GMNB39</strain>
    </source>
</reference>
<protein>
    <recommendedName>
        <fullName evidence="1">DNA2/NAM7 helicase helicase domain-containing protein</fullName>
    </recommendedName>
</protein>
<dbReference type="AlphaFoldDB" id="A0A433BAM3"/>
<proteinExistence type="predicted"/>
<dbReference type="Proteomes" id="UP000268093">
    <property type="component" value="Unassembled WGS sequence"/>
</dbReference>
<dbReference type="PANTHER" id="PTHR10887">
    <property type="entry name" value="DNA2/NAM7 HELICASE FAMILY"/>
    <property type="match status" value="1"/>
</dbReference>
<evidence type="ECO:0000313" key="2">
    <source>
        <dbReference type="EMBL" id="RUP22050.1"/>
    </source>
</evidence>
<dbReference type="Gene3D" id="3.40.50.300">
    <property type="entry name" value="P-loop containing nucleotide triphosphate hydrolases"/>
    <property type="match status" value="1"/>
</dbReference>
<gene>
    <name evidence="2" type="ORF">BC936DRAFT_139124</name>
</gene>
<keyword evidence="3" id="KW-1185">Reference proteome</keyword>
<dbReference type="PANTHER" id="PTHR10887:SF495">
    <property type="entry name" value="HELICASE SENATAXIN ISOFORM X1-RELATED"/>
    <property type="match status" value="1"/>
</dbReference>
<dbReference type="GO" id="GO:0004386">
    <property type="term" value="F:helicase activity"/>
    <property type="evidence" value="ECO:0007669"/>
    <property type="project" value="InterPro"/>
</dbReference>
<comment type="caution">
    <text evidence="2">The sequence shown here is derived from an EMBL/GenBank/DDBJ whole genome shotgun (WGS) entry which is preliminary data.</text>
</comment>
<dbReference type="InterPro" id="IPR027417">
    <property type="entry name" value="P-loop_NTPase"/>
</dbReference>
<dbReference type="Pfam" id="PF13086">
    <property type="entry name" value="AAA_11"/>
    <property type="match status" value="1"/>
</dbReference>
<accession>A0A433BAM3</accession>
<feature type="domain" description="DNA2/NAM7 helicase helicase" evidence="1">
    <location>
        <begin position="18"/>
        <end position="79"/>
    </location>
</feature>
<evidence type="ECO:0000259" key="1">
    <source>
        <dbReference type="Pfam" id="PF13086"/>
    </source>
</evidence>
<dbReference type="InterPro" id="IPR045055">
    <property type="entry name" value="DNA2/NAM7-like"/>
</dbReference>